<name>A0A1T8MBC6_9MYCO</name>
<protein>
    <submittedName>
        <fullName evidence="1">Uncharacterized protein</fullName>
    </submittedName>
</protein>
<proteinExistence type="predicted"/>
<dbReference type="AlphaFoldDB" id="A0A1T8MBC6"/>
<gene>
    <name evidence="1" type="ORF">SAMEA2259716_02413</name>
</gene>
<dbReference type="RefSeq" id="WP_131804520.1">
    <property type="nucleotide sequence ID" value="NZ_FVGW01000004.1"/>
</dbReference>
<dbReference type="EMBL" id="FVGW01000004">
    <property type="protein sequence ID" value="SKM04321.1"/>
    <property type="molecule type" value="Genomic_DNA"/>
</dbReference>
<accession>A0A1T8MBC6</accession>
<evidence type="ECO:0000313" key="2">
    <source>
        <dbReference type="Proteomes" id="UP000190074"/>
    </source>
</evidence>
<dbReference type="Proteomes" id="UP000190074">
    <property type="component" value="Unassembled WGS sequence"/>
</dbReference>
<reference evidence="1 2" key="1">
    <citation type="submission" date="2016-11" db="EMBL/GenBank/DDBJ databases">
        <authorList>
            <consortium name="Pathogen Informatics"/>
        </authorList>
    </citation>
    <scope>NUCLEOTIDE SEQUENCE [LARGE SCALE GENOMIC DNA]</scope>
    <source>
        <strain evidence="1 2">911</strain>
    </source>
</reference>
<sequence>MNNNNRVVTVTLPEQTPSNYYPAAWKVPLTCSMTGQKLTDFRAGEVNIRNTDGRISFSGIPSVIDNAEDAEAIAAALLAAAKYVREQGK</sequence>
<organism evidence="1 2">
    <name type="scientific">Mycobacteroides abscessus subsp. massiliense</name>
    <dbReference type="NCBI Taxonomy" id="1962118"/>
    <lineage>
        <taxon>Bacteria</taxon>
        <taxon>Bacillati</taxon>
        <taxon>Actinomycetota</taxon>
        <taxon>Actinomycetes</taxon>
        <taxon>Mycobacteriales</taxon>
        <taxon>Mycobacteriaceae</taxon>
        <taxon>Mycobacteroides</taxon>
        <taxon>Mycobacteroides abscessus</taxon>
    </lineage>
</organism>
<evidence type="ECO:0000313" key="1">
    <source>
        <dbReference type="EMBL" id="SKM04321.1"/>
    </source>
</evidence>